<keyword evidence="3 5" id="KW-1133">Transmembrane helix</keyword>
<dbReference type="GO" id="GO:0016020">
    <property type="term" value="C:membrane"/>
    <property type="evidence" value="ECO:0007669"/>
    <property type="project" value="UniProtKB-SubCell"/>
</dbReference>
<keyword evidence="2 5" id="KW-0812">Transmembrane</keyword>
<feature type="transmembrane region" description="Helical" evidence="5">
    <location>
        <begin position="162"/>
        <end position="187"/>
    </location>
</feature>
<feature type="transmembrane region" description="Helical" evidence="5">
    <location>
        <begin position="103"/>
        <end position="124"/>
    </location>
</feature>
<feature type="transmembrane region" description="Helical" evidence="5">
    <location>
        <begin position="64"/>
        <end position="83"/>
    </location>
</feature>
<keyword evidence="6" id="KW-0732">Signal</keyword>
<dbReference type="STRING" id="1202772.A0A1V9YQH7"/>
<dbReference type="AlphaFoldDB" id="A0A1V9YQH7"/>
<sequence length="244" mass="27653">MALTLVLWSVNAVAVVGVCMAATQWHATSTASFLVVFLGYIGSSILLERLFYPAPSPRAQPKAADHNALALFNLLVASVFAMATAECHARGLSRMSFGPAPSTAMLLLQVLGACVFENTIEYYWHRILHTRAMYTRIHKVHHHYKRPRPFDDMYMHPCEGMAYYWVLYGPPFVLPMHLHSFVVYMVLMGTFGLLDHSGVPVRIPFVYDTRDHDVHHTRVTYNYGFPFQLLDVVHGTYLPPKVLD</sequence>
<evidence type="ECO:0000256" key="1">
    <source>
        <dbReference type="ARBA" id="ARBA00004370"/>
    </source>
</evidence>
<organism evidence="8 9">
    <name type="scientific">Achlya hypogyna</name>
    <name type="common">Oomycete</name>
    <name type="synonym">Protoachlya hypogyna</name>
    <dbReference type="NCBI Taxonomy" id="1202772"/>
    <lineage>
        <taxon>Eukaryota</taxon>
        <taxon>Sar</taxon>
        <taxon>Stramenopiles</taxon>
        <taxon>Oomycota</taxon>
        <taxon>Saprolegniomycetes</taxon>
        <taxon>Saprolegniales</taxon>
        <taxon>Achlyaceae</taxon>
        <taxon>Achlya</taxon>
    </lineage>
</organism>
<dbReference type="InterPro" id="IPR006694">
    <property type="entry name" value="Fatty_acid_hydroxylase"/>
</dbReference>
<dbReference type="Pfam" id="PF04116">
    <property type="entry name" value="FA_hydroxylase"/>
    <property type="match status" value="1"/>
</dbReference>
<accession>A0A1V9YQH7</accession>
<feature type="chain" id="PRO_5012122176" evidence="6">
    <location>
        <begin position="22"/>
        <end position="244"/>
    </location>
</feature>
<evidence type="ECO:0000256" key="4">
    <source>
        <dbReference type="ARBA" id="ARBA00023136"/>
    </source>
</evidence>
<gene>
    <name evidence="8" type="ORF">ACHHYP_07726</name>
</gene>
<evidence type="ECO:0000256" key="3">
    <source>
        <dbReference type="ARBA" id="ARBA00022989"/>
    </source>
</evidence>
<feature type="domain" description="Fatty acid hydroxylase" evidence="7">
    <location>
        <begin position="112"/>
        <end position="236"/>
    </location>
</feature>
<comment type="caution">
    <text evidence="8">The sequence shown here is derived from an EMBL/GenBank/DDBJ whole genome shotgun (WGS) entry which is preliminary data.</text>
</comment>
<dbReference type="Proteomes" id="UP000243579">
    <property type="component" value="Unassembled WGS sequence"/>
</dbReference>
<proteinExistence type="predicted"/>
<dbReference type="OrthoDB" id="408954at2759"/>
<keyword evidence="9" id="KW-1185">Reference proteome</keyword>
<dbReference type="GO" id="GO:0008610">
    <property type="term" value="P:lipid biosynthetic process"/>
    <property type="evidence" value="ECO:0007669"/>
    <property type="project" value="InterPro"/>
</dbReference>
<dbReference type="GO" id="GO:0016491">
    <property type="term" value="F:oxidoreductase activity"/>
    <property type="evidence" value="ECO:0007669"/>
    <property type="project" value="InterPro"/>
</dbReference>
<keyword evidence="4 5" id="KW-0472">Membrane</keyword>
<feature type="signal peptide" evidence="6">
    <location>
        <begin position="1"/>
        <end position="21"/>
    </location>
</feature>
<evidence type="ECO:0000256" key="6">
    <source>
        <dbReference type="SAM" id="SignalP"/>
    </source>
</evidence>
<dbReference type="EMBL" id="JNBR01001415">
    <property type="protein sequence ID" value="OQR88019.1"/>
    <property type="molecule type" value="Genomic_DNA"/>
</dbReference>
<evidence type="ECO:0000313" key="8">
    <source>
        <dbReference type="EMBL" id="OQR88019.1"/>
    </source>
</evidence>
<feature type="transmembrane region" description="Helical" evidence="5">
    <location>
        <begin position="31"/>
        <end position="52"/>
    </location>
</feature>
<dbReference type="InterPro" id="IPR050307">
    <property type="entry name" value="Sterol_Desaturase_Related"/>
</dbReference>
<evidence type="ECO:0000259" key="7">
    <source>
        <dbReference type="Pfam" id="PF04116"/>
    </source>
</evidence>
<reference evidence="8 9" key="1">
    <citation type="journal article" date="2014" name="Genome Biol. Evol.">
        <title>The secreted proteins of Achlya hypogyna and Thraustotheca clavata identify the ancestral oomycete secretome and reveal gene acquisitions by horizontal gene transfer.</title>
        <authorList>
            <person name="Misner I."/>
            <person name="Blouin N."/>
            <person name="Leonard G."/>
            <person name="Richards T.A."/>
            <person name="Lane C.E."/>
        </authorList>
    </citation>
    <scope>NUCLEOTIDE SEQUENCE [LARGE SCALE GENOMIC DNA]</scope>
    <source>
        <strain evidence="8 9">ATCC 48635</strain>
    </source>
</reference>
<dbReference type="GO" id="GO:0005506">
    <property type="term" value="F:iron ion binding"/>
    <property type="evidence" value="ECO:0007669"/>
    <property type="project" value="InterPro"/>
</dbReference>
<evidence type="ECO:0000313" key="9">
    <source>
        <dbReference type="Proteomes" id="UP000243579"/>
    </source>
</evidence>
<name>A0A1V9YQH7_ACHHY</name>
<evidence type="ECO:0000256" key="2">
    <source>
        <dbReference type="ARBA" id="ARBA00022692"/>
    </source>
</evidence>
<evidence type="ECO:0000256" key="5">
    <source>
        <dbReference type="SAM" id="Phobius"/>
    </source>
</evidence>
<dbReference type="PANTHER" id="PTHR11863">
    <property type="entry name" value="STEROL DESATURASE"/>
    <property type="match status" value="1"/>
</dbReference>
<protein>
    <submittedName>
        <fullName evidence="8">Sterol desaturase</fullName>
    </submittedName>
</protein>
<comment type="subcellular location">
    <subcellularLocation>
        <location evidence="1">Membrane</location>
    </subcellularLocation>
</comment>